<dbReference type="RefSeq" id="WP_378972832.1">
    <property type="nucleotide sequence ID" value="NZ_JBHTBJ010000021.1"/>
</dbReference>
<evidence type="ECO:0000313" key="2">
    <source>
        <dbReference type="Proteomes" id="UP001596548"/>
    </source>
</evidence>
<protein>
    <submittedName>
        <fullName evidence="1">Uncharacterized protein</fullName>
    </submittedName>
</protein>
<organism evidence="1 2">
    <name type="scientific">Paractinoplanes rhizophilus</name>
    <dbReference type="NCBI Taxonomy" id="1416877"/>
    <lineage>
        <taxon>Bacteria</taxon>
        <taxon>Bacillati</taxon>
        <taxon>Actinomycetota</taxon>
        <taxon>Actinomycetes</taxon>
        <taxon>Micromonosporales</taxon>
        <taxon>Micromonosporaceae</taxon>
        <taxon>Paractinoplanes</taxon>
    </lineage>
</organism>
<sequence>MRVTLVQDAGGDVVAVVAGGEQEVITTLPGSRRTGREDADEQPVRVEVRIRPEHDQSVHDVELPAELAELRGVDLLHALRQYRIAPGDPGEAGAAWLLRPVPVPSRPE</sequence>
<gene>
    <name evidence="1" type="ORF">ACFQS1_25475</name>
</gene>
<comment type="caution">
    <text evidence="1">The sequence shown here is derived from an EMBL/GenBank/DDBJ whole genome shotgun (WGS) entry which is preliminary data.</text>
</comment>
<keyword evidence="2" id="KW-1185">Reference proteome</keyword>
<reference evidence="2" key="1">
    <citation type="journal article" date="2019" name="Int. J. Syst. Evol. Microbiol.">
        <title>The Global Catalogue of Microorganisms (GCM) 10K type strain sequencing project: providing services to taxonomists for standard genome sequencing and annotation.</title>
        <authorList>
            <consortium name="The Broad Institute Genomics Platform"/>
            <consortium name="The Broad Institute Genome Sequencing Center for Infectious Disease"/>
            <person name="Wu L."/>
            <person name="Ma J."/>
        </authorList>
    </citation>
    <scope>NUCLEOTIDE SEQUENCE [LARGE SCALE GENOMIC DNA]</scope>
    <source>
        <strain evidence="2">XZYJT-10</strain>
    </source>
</reference>
<accession>A0ABW2HW51</accession>
<dbReference type="Proteomes" id="UP001596548">
    <property type="component" value="Unassembled WGS sequence"/>
</dbReference>
<name>A0ABW2HW51_9ACTN</name>
<evidence type="ECO:0000313" key="1">
    <source>
        <dbReference type="EMBL" id="MFC7277357.1"/>
    </source>
</evidence>
<dbReference type="EMBL" id="JBHTBJ010000021">
    <property type="protein sequence ID" value="MFC7277357.1"/>
    <property type="molecule type" value="Genomic_DNA"/>
</dbReference>
<proteinExistence type="predicted"/>